<feature type="compositionally biased region" description="Basic and acidic residues" evidence="1">
    <location>
        <begin position="94"/>
        <end position="103"/>
    </location>
</feature>
<dbReference type="EMBL" id="JAGKHQ010000003">
    <property type="protein sequence ID" value="KAG7520273.1"/>
    <property type="molecule type" value="Genomic_DNA"/>
</dbReference>
<dbReference type="Proteomes" id="UP000693946">
    <property type="component" value="Linkage Group LG11"/>
</dbReference>
<organism evidence="2 3">
    <name type="scientific">Solea senegalensis</name>
    <name type="common">Senegalese sole</name>
    <dbReference type="NCBI Taxonomy" id="28829"/>
    <lineage>
        <taxon>Eukaryota</taxon>
        <taxon>Metazoa</taxon>
        <taxon>Chordata</taxon>
        <taxon>Craniata</taxon>
        <taxon>Vertebrata</taxon>
        <taxon>Euteleostomi</taxon>
        <taxon>Actinopterygii</taxon>
        <taxon>Neopterygii</taxon>
        <taxon>Teleostei</taxon>
        <taxon>Neoteleostei</taxon>
        <taxon>Acanthomorphata</taxon>
        <taxon>Carangaria</taxon>
        <taxon>Pleuronectiformes</taxon>
        <taxon>Pleuronectoidei</taxon>
        <taxon>Soleidae</taxon>
        <taxon>Solea</taxon>
    </lineage>
</organism>
<dbReference type="AlphaFoldDB" id="A0AAV6SUK5"/>
<keyword evidence="3" id="KW-1185">Reference proteome</keyword>
<name>A0AAV6SUK5_SOLSE</name>
<evidence type="ECO:0000256" key="1">
    <source>
        <dbReference type="SAM" id="MobiDB-lite"/>
    </source>
</evidence>
<evidence type="ECO:0000313" key="3">
    <source>
        <dbReference type="Proteomes" id="UP000693946"/>
    </source>
</evidence>
<proteinExistence type="predicted"/>
<evidence type="ECO:0000313" key="2">
    <source>
        <dbReference type="EMBL" id="KAG7520273.1"/>
    </source>
</evidence>
<gene>
    <name evidence="2" type="ORF">JOB18_026440</name>
</gene>
<reference evidence="2 3" key="1">
    <citation type="journal article" date="2021" name="Sci. Rep.">
        <title>Chromosome anchoring in Senegalese sole (Solea senegalensis) reveals sex-associated markers and genome rearrangements in flatfish.</title>
        <authorList>
            <person name="Guerrero-Cozar I."/>
            <person name="Gomez-Garrido J."/>
            <person name="Berbel C."/>
            <person name="Martinez-Blanch J.F."/>
            <person name="Alioto T."/>
            <person name="Claros M.G."/>
            <person name="Gagnaire P.A."/>
            <person name="Manchado M."/>
        </authorList>
    </citation>
    <scope>NUCLEOTIDE SEQUENCE [LARGE SCALE GENOMIC DNA]</scope>
    <source>
        <strain evidence="2">Sse05_10M</strain>
    </source>
</reference>
<feature type="compositionally biased region" description="Pro residues" evidence="1">
    <location>
        <begin position="56"/>
        <end position="66"/>
    </location>
</feature>
<protein>
    <submittedName>
        <fullName evidence="2">Dihydropyridine-sensitive L-type skeletal muscle calcium channel subunit alpha-1-like</fullName>
    </submittedName>
</protein>
<accession>A0AAV6SUK5</accession>
<comment type="caution">
    <text evidence="2">The sequence shown here is derived from an EMBL/GenBank/DDBJ whole genome shotgun (WGS) entry which is preliminary data.</text>
</comment>
<sequence>MGGLGSMARDEAFVSATKQEMAEAMRIPVNEMEGLARGILKERSDSIPSVKKRRPIPAPPPDPPVPAQETGSQMQPDPAVRRKRRPIPMVPAAHKVEDTDSKV</sequence>
<feature type="region of interest" description="Disordered" evidence="1">
    <location>
        <begin position="38"/>
        <end position="103"/>
    </location>
</feature>